<dbReference type="Proteomes" id="UP000044602">
    <property type="component" value="Unassembled WGS sequence"/>
</dbReference>
<accession>A0A0G4MU44</accession>
<gene>
    <name evidence="2" type="ORF">BN1708_007402</name>
</gene>
<protein>
    <submittedName>
        <fullName evidence="2">Uncharacterized protein</fullName>
    </submittedName>
</protein>
<evidence type="ECO:0000313" key="2">
    <source>
        <dbReference type="EMBL" id="CRK37535.1"/>
    </source>
</evidence>
<dbReference type="EMBL" id="CVQH01024750">
    <property type="protein sequence ID" value="CRK37535.1"/>
    <property type="molecule type" value="Genomic_DNA"/>
</dbReference>
<organism evidence="2 3">
    <name type="scientific">Verticillium longisporum</name>
    <name type="common">Verticillium dahliae var. longisporum</name>
    <dbReference type="NCBI Taxonomy" id="100787"/>
    <lineage>
        <taxon>Eukaryota</taxon>
        <taxon>Fungi</taxon>
        <taxon>Dikarya</taxon>
        <taxon>Ascomycota</taxon>
        <taxon>Pezizomycotina</taxon>
        <taxon>Sordariomycetes</taxon>
        <taxon>Hypocreomycetidae</taxon>
        <taxon>Glomerellales</taxon>
        <taxon>Plectosphaerellaceae</taxon>
        <taxon>Verticillium</taxon>
    </lineage>
</organism>
<evidence type="ECO:0000313" key="3">
    <source>
        <dbReference type="Proteomes" id="UP000044602"/>
    </source>
</evidence>
<feature type="compositionally biased region" description="Basic residues" evidence="1">
    <location>
        <begin position="52"/>
        <end position="63"/>
    </location>
</feature>
<name>A0A0G4MU44_VERLO</name>
<dbReference type="AlphaFoldDB" id="A0A0G4MU44"/>
<proteinExistence type="predicted"/>
<reference evidence="2 3" key="1">
    <citation type="submission" date="2015-05" db="EMBL/GenBank/DDBJ databases">
        <authorList>
            <person name="Wang D.B."/>
            <person name="Wang M."/>
        </authorList>
    </citation>
    <scope>NUCLEOTIDE SEQUENCE [LARGE SCALE GENOMIC DNA]</scope>
    <source>
        <strain evidence="2">VL1</strain>
    </source>
</reference>
<evidence type="ECO:0000256" key="1">
    <source>
        <dbReference type="SAM" id="MobiDB-lite"/>
    </source>
</evidence>
<feature type="compositionally biased region" description="Acidic residues" evidence="1">
    <location>
        <begin position="1"/>
        <end position="25"/>
    </location>
</feature>
<feature type="region of interest" description="Disordered" evidence="1">
    <location>
        <begin position="1"/>
        <end position="63"/>
    </location>
</feature>
<sequence>MSDTTDESDDDYMYGDEVDSNDSEADPFNCTAKEQTSATPVRSARLGQVRGERHHRRQRACRK</sequence>
<keyword evidence="3" id="KW-1185">Reference proteome</keyword>